<organism evidence="14">
    <name type="scientific">Timema californicum</name>
    <name type="common">California timema</name>
    <name type="synonym">Walking stick</name>
    <dbReference type="NCBI Taxonomy" id="61474"/>
    <lineage>
        <taxon>Eukaryota</taxon>
        <taxon>Metazoa</taxon>
        <taxon>Ecdysozoa</taxon>
        <taxon>Arthropoda</taxon>
        <taxon>Hexapoda</taxon>
        <taxon>Insecta</taxon>
        <taxon>Pterygota</taxon>
        <taxon>Neoptera</taxon>
        <taxon>Polyneoptera</taxon>
        <taxon>Phasmatodea</taxon>
        <taxon>Timematodea</taxon>
        <taxon>Timematoidea</taxon>
        <taxon>Timematidae</taxon>
        <taxon>Timema</taxon>
    </lineage>
</organism>
<keyword evidence="4 12" id="KW-0813">Transport</keyword>
<evidence type="ECO:0000256" key="6">
    <source>
        <dbReference type="ARBA" id="ARBA00022692"/>
    </source>
</evidence>
<dbReference type="AlphaFoldDB" id="Q2Q1H9"/>
<evidence type="ECO:0000256" key="2">
    <source>
        <dbReference type="ARBA" id="ARBA00008892"/>
    </source>
</evidence>
<protein>
    <recommendedName>
        <fullName evidence="12">ATP synthase complex subunit 8</fullName>
    </recommendedName>
</protein>
<feature type="transmembrane region" description="Helical" evidence="13">
    <location>
        <begin position="6"/>
        <end position="29"/>
    </location>
</feature>
<dbReference type="GO" id="GO:0015078">
    <property type="term" value="F:proton transmembrane transporter activity"/>
    <property type="evidence" value="ECO:0007669"/>
    <property type="project" value="InterPro"/>
</dbReference>
<sequence length="53" mass="6504">MPQMAPISWILMFTFFIMNLMMFTTLNYCSFNVNFISNVNKTNMMKSMYNWKW</sequence>
<evidence type="ECO:0000256" key="11">
    <source>
        <dbReference type="ARBA" id="ARBA00023136"/>
    </source>
</evidence>
<accession>Q2Q1H9</accession>
<geneLocation type="mitochondrion" evidence="14"/>
<keyword evidence="11 13" id="KW-0472">Membrane</keyword>
<dbReference type="Pfam" id="PF00895">
    <property type="entry name" value="ATP-synt_8"/>
    <property type="match status" value="1"/>
</dbReference>
<dbReference type="GO" id="GO:0031966">
    <property type="term" value="C:mitochondrial membrane"/>
    <property type="evidence" value="ECO:0007669"/>
    <property type="project" value="UniProtKB-SubCell"/>
</dbReference>
<evidence type="ECO:0000256" key="4">
    <source>
        <dbReference type="ARBA" id="ARBA00022448"/>
    </source>
</evidence>
<evidence type="ECO:0000256" key="5">
    <source>
        <dbReference type="ARBA" id="ARBA00022547"/>
    </source>
</evidence>
<evidence type="ECO:0000256" key="12">
    <source>
        <dbReference type="RuleBase" id="RU003661"/>
    </source>
</evidence>
<dbReference type="EMBL" id="DQ241799">
    <property type="protein sequence ID" value="ABB81907.1"/>
    <property type="molecule type" value="Genomic_DNA"/>
</dbReference>
<evidence type="ECO:0000256" key="3">
    <source>
        <dbReference type="ARBA" id="ARBA00011291"/>
    </source>
</evidence>
<keyword evidence="9 12" id="KW-0406">Ion transport</keyword>
<evidence type="ECO:0000256" key="10">
    <source>
        <dbReference type="ARBA" id="ARBA00023128"/>
    </source>
</evidence>
<proteinExistence type="inferred from homology"/>
<evidence type="ECO:0000256" key="13">
    <source>
        <dbReference type="SAM" id="Phobius"/>
    </source>
</evidence>
<comment type="subunit">
    <text evidence="3">F-type ATPases have 2 components, CF(1) - the catalytic core - and CF(0) - the membrane proton channel.</text>
</comment>
<reference evidence="14" key="1">
    <citation type="journal article" date="2006" name="Mol. Phylogenet. Evol.">
        <title>Mitochondrial genomics and the new insect order Mantophasmatodea.</title>
        <authorList>
            <person name="Cameron S.L."/>
            <person name="Barker S.C."/>
            <person name="Whiting M.F."/>
        </authorList>
    </citation>
    <scope>NUCLEOTIDE SEQUENCE</scope>
</reference>
<dbReference type="InterPro" id="IPR001421">
    <property type="entry name" value="ATP8_metazoa"/>
</dbReference>
<dbReference type="GO" id="GO:0045259">
    <property type="term" value="C:proton-transporting ATP synthase complex"/>
    <property type="evidence" value="ECO:0007669"/>
    <property type="project" value="UniProtKB-KW"/>
</dbReference>
<gene>
    <name evidence="14" type="primary">ATP8</name>
</gene>
<name>Q2Q1H9_TIMCA</name>
<comment type="subcellular location">
    <subcellularLocation>
        <location evidence="1 12">Mitochondrion membrane</location>
        <topology evidence="1 12">Single-pass membrane protein</topology>
    </subcellularLocation>
</comment>
<dbReference type="GO" id="GO:0015986">
    <property type="term" value="P:proton motive force-driven ATP synthesis"/>
    <property type="evidence" value="ECO:0007669"/>
    <property type="project" value="InterPro"/>
</dbReference>
<evidence type="ECO:0000256" key="8">
    <source>
        <dbReference type="ARBA" id="ARBA00022989"/>
    </source>
</evidence>
<keyword evidence="8 13" id="KW-1133">Transmembrane helix</keyword>
<keyword evidence="10 12" id="KW-0496">Mitochondrion</keyword>
<comment type="similarity">
    <text evidence="2 12">Belongs to the ATPase protein 8 family.</text>
</comment>
<evidence type="ECO:0000256" key="7">
    <source>
        <dbReference type="ARBA" id="ARBA00022781"/>
    </source>
</evidence>
<evidence type="ECO:0000313" key="14">
    <source>
        <dbReference type="EMBL" id="ABB81907.1"/>
    </source>
</evidence>
<keyword evidence="7 12" id="KW-0375">Hydrogen ion transport</keyword>
<keyword evidence="5 12" id="KW-0138">CF(0)</keyword>
<keyword evidence="6 12" id="KW-0812">Transmembrane</keyword>
<evidence type="ECO:0000256" key="9">
    <source>
        <dbReference type="ARBA" id="ARBA00023065"/>
    </source>
</evidence>
<evidence type="ECO:0000256" key="1">
    <source>
        <dbReference type="ARBA" id="ARBA00004304"/>
    </source>
</evidence>